<protein>
    <submittedName>
        <fullName evidence="2">Uncharacterized protein</fullName>
    </submittedName>
</protein>
<feature type="compositionally biased region" description="Basic residues" evidence="1">
    <location>
        <begin position="155"/>
        <end position="183"/>
    </location>
</feature>
<dbReference type="EMBL" id="CADCTB010000193">
    <property type="protein sequence ID" value="CAA9268972.1"/>
    <property type="molecule type" value="Genomic_DNA"/>
</dbReference>
<feature type="region of interest" description="Disordered" evidence="1">
    <location>
        <begin position="1"/>
        <end position="25"/>
    </location>
</feature>
<reference evidence="2" key="1">
    <citation type="submission" date="2020-02" db="EMBL/GenBank/DDBJ databases">
        <authorList>
            <person name="Meier V. D."/>
        </authorList>
    </citation>
    <scope>NUCLEOTIDE SEQUENCE</scope>
    <source>
        <strain evidence="2">AVDCRST_MAG10</strain>
    </source>
</reference>
<feature type="compositionally biased region" description="Basic residues" evidence="1">
    <location>
        <begin position="124"/>
        <end position="133"/>
    </location>
</feature>
<name>A0A6J4J453_9ACTN</name>
<feature type="region of interest" description="Disordered" evidence="1">
    <location>
        <begin position="59"/>
        <end position="183"/>
    </location>
</feature>
<feature type="non-terminal residue" evidence="2">
    <location>
        <position position="183"/>
    </location>
</feature>
<feature type="compositionally biased region" description="Basic residues" evidence="1">
    <location>
        <begin position="15"/>
        <end position="25"/>
    </location>
</feature>
<dbReference type="AlphaFoldDB" id="A0A6J4J453"/>
<proteinExistence type="predicted"/>
<feature type="compositionally biased region" description="Low complexity" evidence="1">
    <location>
        <begin position="85"/>
        <end position="123"/>
    </location>
</feature>
<gene>
    <name evidence="2" type="ORF">AVDCRST_MAG10-3210</name>
</gene>
<organism evidence="2">
    <name type="scientific">uncultured Acidimicrobiales bacterium</name>
    <dbReference type="NCBI Taxonomy" id="310071"/>
    <lineage>
        <taxon>Bacteria</taxon>
        <taxon>Bacillati</taxon>
        <taxon>Actinomycetota</taxon>
        <taxon>Acidimicrobiia</taxon>
        <taxon>Acidimicrobiales</taxon>
        <taxon>environmental samples</taxon>
    </lineage>
</organism>
<evidence type="ECO:0000313" key="2">
    <source>
        <dbReference type="EMBL" id="CAA9268972.1"/>
    </source>
</evidence>
<sequence>GRRTQDHASFGPPVRGHRCRRARTSGRRLRRRLHDVVVLFQLQDRHRQGGRLRLRRAAVVGQGGDRPQAHQPVEAGGARARRGEASGQRASAGRRPREAAGAAAHGPVHRTAGAGAPRSAWRWRAGRGRRRRHAEGAGPLPAALQRSDWRECRRLHERHRSRPGHRRRSAPRPRHVRRDHRAV</sequence>
<accession>A0A6J4J453</accession>
<evidence type="ECO:0000256" key="1">
    <source>
        <dbReference type="SAM" id="MobiDB-lite"/>
    </source>
</evidence>
<feature type="non-terminal residue" evidence="2">
    <location>
        <position position="1"/>
    </location>
</feature>